<feature type="compositionally biased region" description="Pro residues" evidence="1">
    <location>
        <begin position="64"/>
        <end position="85"/>
    </location>
</feature>
<dbReference type="Gene3D" id="1.25.40.10">
    <property type="entry name" value="Tetratricopeptide repeat domain"/>
    <property type="match status" value="2"/>
</dbReference>
<dbReference type="InterPro" id="IPR036047">
    <property type="entry name" value="F-box-like_dom_sf"/>
</dbReference>
<protein>
    <recommendedName>
        <fullName evidence="4">F-box domain-containing protein</fullName>
    </recommendedName>
</protein>
<dbReference type="PANTHER" id="PTHR45088">
    <property type="entry name" value="OSJNBA0022H21.17 PROTEIN"/>
    <property type="match status" value="1"/>
</dbReference>
<dbReference type="PANTHER" id="PTHR45088:SF1">
    <property type="entry name" value="OS04G0476000 PROTEIN"/>
    <property type="match status" value="1"/>
</dbReference>
<dbReference type="SMART" id="SM00671">
    <property type="entry name" value="SEL1"/>
    <property type="match status" value="4"/>
</dbReference>
<keyword evidence="3" id="KW-1185">Reference proteome</keyword>
<gene>
    <name evidence="2" type="ORF">SORBI_3006G118900</name>
</gene>
<dbReference type="EMBL" id="CM000765">
    <property type="protein sequence ID" value="OQU81791.1"/>
    <property type="molecule type" value="Genomic_DNA"/>
</dbReference>
<dbReference type="SUPFAM" id="SSF81901">
    <property type="entry name" value="HCP-like"/>
    <property type="match status" value="1"/>
</dbReference>
<evidence type="ECO:0000313" key="3">
    <source>
        <dbReference type="Proteomes" id="UP000000768"/>
    </source>
</evidence>
<dbReference type="Proteomes" id="UP000000768">
    <property type="component" value="Chromosome 6"/>
</dbReference>
<sequence>MVRIGDMLRSCHSASPPPTFCSKKKKVPLPPAPRPTNPPPGPTTRLGAGPPRPPLMDMDASQTWPPPTPSPPPFSSRPRASPSPSPSAHRRRRRHSKKHKPPPAPAPAPTPQGAADFSALPPELVHRALAAACASDVAAASRACRAWRDALRPLREAAALHAFGRRVKHGLVAGPASSRGGAGGGRLETERQRALGLFRRAARLGSAAAMVDAGLMCWEDGRREEAVGYYRSAADLGHPVGMCNLGVSFLEADPPKAEEAIRWFYPSASAGNARAQYNLGLCLQNGKGVKRSQKEAAKWYLRAAEGGNVRAMYNISLCYSYGEGLSQDPVRAKRWLQLAADCGHKKALYECGIKLCAAGDKVKSLMYLELATRRGEYAAAHMRDVIFESLSVVNKQRAMSDADKWKPRTLHPRR</sequence>
<dbReference type="eggNOG" id="KOG1550">
    <property type="taxonomic scope" value="Eukaryota"/>
</dbReference>
<dbReference type="OMA" id="VMLLADN"/>
<dbReference type="InterPro" id="IPR053301">
    <property type="entry name" value="F-box_motif"/>
</dbReference>
<accession>A0A1Z5RE65</accession>
<dbReference type="InParanoid" id="A0A1Z5RE65"/>
<evidence type="ECO:0008006" key="4">
    <source>
        <dbReference type="Google" id="ProtNLM"/>
    </source>
</evidence>
<evidence type="ECO:0000256" key="1">
    <source>
        <dbReference type="SAM" id="MobiDB-lite"/>
    </source>
</evidence>
<dbReference type="SUPFAM" id="SSF81383">
    <property type="entry name" value="F-box domain"/>
    <property type="match status" value="1"/>
</dbReference>
<dbReference type="Pfam" id="PF08238">
    <property type="entry name" value="Sel1"/>
    <property type="match status" value="6"/>
</dbReference>
<feature type="compositionally biased region" description="Pro residues" evidence="1">
    <location>
        <begin position="28"/>
        <end position="42"/>
    </location>
</feature>
<dbReference type="AlphaFoldDB" id="A0A1Z5RE65"/>
<dbReference type="InterPro" id="IPR006597">
    <property type="entry name" value="Sel1-like"/>
</dbReference>
<reference evidence="3" key="2">
    <citation type="journal article" date="2018" name="Plant J.">
        <title>The Sorghum bicolor reference genome: improved assembly, gene annotations, a transcriptome atlas, and signatures of genome organization.</title>
        <authorList>
            <person name="McCormick R.F."/>
            <person name="Truong S.K."/>
            <person name="Sreedasyam A."/>
            <person name="Jenkins J."/>
            <person name="Shu S."/>
            <person name="Sims D."/>
            <person name="Kennedy M."/>
            <person name="Amirebrahimi M."/>
            <person name="Weers B.D."/>
            <person name="McKinley B."/>
            <person name="Mattison A."/>
            <person name="Morishige D.T."/>
            <person name="Grimwood J."/>
            <person name="Schmutz J."/>
            <person name="Mullet J.E."/>
        </authorList>
    </citation>
    <scope>NUCLEOTIDE SEQUENCE [LARGE SCALE GENOMIC DNA]</scope>
    <source>
        <strain evidence="3">cv. BTx623</strain>
    </source>
</reference>
<dbReference type="InterPro" id="IPR011990">
    <property type="entry name" value="TPR-like_helical_dom_sf"/>
</dbReference>
<proteinExistence type="predicted"/>
<evidence type="ECO:0000313" key="2">
    <source>
        <dbReference type="EMBL" id="OQU81791.1"/>
    </source>
</evidence>
<dbReference type="STRING" id="4558.A0A1Z5RE65"/>
<feature type="compositionally biased region" description="Basic residues" evidence="1">
    <location>
        <begin position="88"/>
        <end position="101"/>
    </location>
</feature>
<organism evidence="2 3">
    <name type="scientific">Sorghum bicolor</name>
    <name type="common">Sorghum</name>
    <name type="synonym">Sorghum vulgare</name>
    <dbReference type="NCBI Taxonomy" id="4558"/>
    <lineage>
        <taxon>Eukaryota</taxon>
        <taxon>Viridiplantae</taxon>
        <taxon>Streptophyta</taxon>
        <taxon>Embryophyta</taxon>
        <taxon>Tracheophyta</taxon>
        <taxon>Spermatophyta</taxon>
        <taxon>Magnoliopsida</taxon>
        <taxon>Liliopsida</taxon>
        <taxon>Poales</taxon>
        <taxon>Poaceae</taxon>
        <taxon>PACMAD clade</taxon>
        <taxon>Panicoideae</taxon>
        <taxon>Andropogonodae</taxon>
        <taxon>Andropogoneae</taxon>
        <taxon>Sorghinae</taxon>
        <taxon>Sorghum</taxon>
    </lineage>
</organism>
<dbReference type="Gramene" id="OQU81791">
    <property type="protein sequence ID" value="OQU81791"/>
    <property type="gene ID" value="SORBI_3006G118900"/>
</dbReference>
<feature type="region of interest" description="Disordered" evidence="1">
    <location>
        <begin position="1"/>
        <end position="117"/>
    </location>
</feature>
<reference evidence="2 3" key="1">
    <citation type="journal article" date="2009" name="Nature">
        <title>The Sorghum bicolor genome and the diversification of grasses.</title>
        <authorList>
            <person name="Paterson A.H."/>
            <person name="Bowers J.E."/>
            <person name="Bruggmann R."/>
            <person name="Dubchak I."/>
            <person name="Grimwood J."/>
            <person name="Gundlach H."/>
            <person name="Haberer G."/>
            <person name="Hellsten U."/>
            <person name="Mitros T."/>
            <person name="Poliakov A."/>
            <person name="Schmutz J."/>
            <person name="Spannagl M."/>
            <person name="Tang H."/>
            <person name="Wang X."/>
            <person name="Wicker T."/>
            <person name="Bharti A.K."/>
            <person name="Chapman J."/>
            <person name="Feltus F.A."/>
            <person name="Gowik U."/>
            <person name="Grigoriev I.V."/>
            <person name="Lyons E."/>
            <person name="Maher C.A."/>
            <person name="Martis M."/>
            <person name="Narechania A."/>
            <person name="Otillar R.P."/>
            <person name="Penning B.W."/>
            <person name="Salamov A.A."/>
            <person name="Wang Y."/>
            <person name="Zhang L."/>
            <person name="Carpita N.C."/>
            <person name="Freeling M."/>
            <person name="Gingle A.R."/>
            <person name="Hash C.T."/>
            <person name="Keller B."/>
            <person name="Klein P."/>
            <person name="Kresovich S."/>
            <person name="McCann M.C."/>
            <person name="Ming R."/>
            <person name="Peterson D.G."/>
            <person name="Mehboob-ur-Rahman"/>
            <person name="Ware D."/>
            <person name="Westhoff P."/>
            <person name="Mayer K.F."/>
            <person name="Messing J."/>
            <person name="Rokhsar D.S."/>
        </authorList>
    </citation>
    <scope>NUCLEOTIDE SEQUENCE [LARGE SCALE GENOMIC DNA]</scope>
    <source>
        <strain evidence="3">cv. BTx623</strain>
    </source>
</reference>
<name>A0A1Z5RE65_SORBI</name>
<dbReference type="FunCoup" id="A0A1Z5RE65">
    <property type="interactions" value="1765"/>
</dbReference>